<evidence type="ECO:0000259" key="9">
    <source>
        <dbReference type="Pfam" id="PF21082"/>
    </source>
</evidence>
<gene>
    <name evidence="11" type="ORF">HNQ77_001706</name>
</gene>
<dbReference type="Gene3D" id="1.10.287.1260">
    <property type="match status" value="1"/>
</dbReference>
<evidence type="ECO:0000256" key="4">
    <source>
        <dbReference type="ARBA" id="ARBA00022692"/>
    </source>
</evidence>
<evidence type="ECO:0000256" key="5">
    <source>
        <dbReference type="ARBA" id="ARBA00022989"/>
    </source>
</evidence>
<dbReference type="PANTHER" id="PTHR30347:SF1">
    <property type="entry name" value="MECHANOSENSITIVE CHANNEL MSCK"/>
    <property type="match status" value="1"/>
</dbReference>
<dbReference type="InterPro" id="IPR049278">
    <property type="entry name" value="MS_channel_C"/>
</dbReference>
<dbReference type="InterPro" id="IPR023408">
    <property type="entry name" value="MscS_beta-dom_sf"/>
</dbReference>
<dbReference type="Gene3D" id="3.30.70.100">
    <property type="match status" value="1"/>
</dbReference>
<protein>
    <submittedName>
        <fullName evidence="11">Small-conductance mechanosensitive channel</fullName>
    </submittedName>
</protein>
<dbReference type="RefSeq" id="WP_050058655.1">
    <property type="nucleotide sequence ID" value="NZ_JACHEK010000003.1"/>
</dbReference>
<keyword evidence="6 7" id="KW-0472">Membrane</keyword>
<dbReference type="Pfam" id="PF21082">
    <property type="entry name" value="MS_channel_3rd"/>
    <property type="match status" value="1"/>
</dbReference>
<reference evidence="11 12" key="1">
    <citation type="submission" date="2020-08" db="EMBL/GenBank/DDBJ databases">
        <title>Genomic Encyclopedia of Type Strains, Phase IV (KMG-IV): sequencing the most valuable type-strain genomes for metagenomic binning, comparative biology and taxonomic classification.</title>
        <authorList>
            <person name="Goeker M."/>
        </authorList>
    </citation>
    <scope>NUCLEOTIDE SEQUENCE [LARGE SCALE GENOMIC DNA]</scope>
    <source>
        <strain evidence="11 12">DSM 103733</strain>
    </source>
</reference>
<dbReference type="PANTHER" id="PTHR30347">
    <property type="entry name" value="POTASSIUM CHANNEL RELATED"/>
    <property type="match status" value="1"/>
</dbReference>
<feature type="domain" description="Mechanosensitive ion channel MscS C-terminal" evidence="9">
    <location>
        <begin position="230"/>
        <end position="312"/>
    </location>
</feature>
<keyword evidence="3" id="KW-1003">Cell membrane</keyword>
<evidence type="ECO:0000256" key="2">
    <source>
        <dbReference type="ARBA" id="ARBA00008017"/>
    </source>
</evidence>
<organism evidence="11 12">
    <name type="scientific">Silvibacterium bohemicum</name>
    <dbReference type="NCBI Taxonomy" id="1577686"/>
    <lineage>
        <taxon>Bacteria</taxon>
        <taxon>Pseudomonadati</taxon>
        <taxon>Acidobacteriota</taxon>
        <taxon>Terriglobia</taxon>
        <taxon>Terriglobales</taxon>
        <taxon>Acidobacteriaceae</taxon>
        <taxon>Silvibacterium</taxon>
    </lineage>
</organism>
<evidence type="ECO:0000256" key="7">
    <source>
        <dbReference type="SAM" id="Phobius"/>
    </source>
</evidence>
<dbReference type="InterPro" id="IPR011066">
    <property type="entry name" value="MscS_channel_C_sf"/>
</dbReference>
<comment type="caution">
    <text evidence="11">The sequence shown here is derived from an EMBL/GenBank/DDBJ whole genome shotgun (WGS) entry which is preliminary data.</text>
</comment>
<name>A0A841JTE3_9BACT</name>
<feature type="transmembrane region" description="Helical" evidence="7">
    <location>
        <begin position="58"/>
        <end position="80"/>
    </location>
</feature>
<dbReference type="EMBL" id="JACHEK010000003">
    <property type="protein sequence ID" value="MBB6143757.1"/>
    <property type="molecule type" value="Genomic_DNA"/>
</dbReference>
<proteinExistence type="inferred from homology"/>
<feature type="domain" description="Mechanosensitive ion channel MscS" evidence="8">
    <location>
        <begin position="146"/>
        <end position="221"/>
    </location>
</feature>
<evidence type="ECO:0000259" key="8">
    <source>
        <dbReference type="Pfam" id="PF00924"/>
    </source>
</evidence>
<accession>A0A841JTE3</accession>
<dbReference type="Gene3D" id="2.30.30.60">
    <property type="match status" value="1"/>
</dbReference>
<evidence type="ECO:0000256" key="1">
    <source>
        <dbReference type="ARBA" id="ARBA00004651"/>
    </source>
</evidence>
<dbReference type="GO" id="GO:0008381">
    <property type="term" value="F:mechanosensitive monoatomic ion channel activity"/>
    <property type="evidence" value="ECO:0007669"/>
    <property type="project" value="UniProtKB-ARBA"/>
</dbReference>
<keyword evidence="12" id="KW-1185">Reference proteome</keyword>
<evidence type="ECO:0000256" key="6">
    <source>
        <dbReference type="ARBA" id="ARBA00023136"/>
    </source>
</evidence>
<dbReference type="SUPFAM" id="SSF82689">
    <property type="entry name" value="Mechanosensitive channel protein MscS (YggB), C-terminal domain"/>
    <property type="match status" value="1"/>
</dbReference>
<dbReference type="InterPro" id="IPR010920">
    <property type="entry name" value="LSM_dom_sf"/>
</dbReference>
<comment type="subcellular location">
    <subcellularLocation>
        <location evidence="1">Cell membrane</location>
        <topology evidence="1">Multi-pass membrane protein</topology>
    </subcellularLocation>
</comment>
<dbReference type="InterPro" id="IPR006685">
    <property type="entry name" value="MscS_channel_2nd"/>
</dbReference>
<dbReference type="Pfam" id="PF21088">
    <property type="entry name" value="MS_channel_1st"/>
    <property type="match status" value="1"/>
</dbReference>
<evidence type="ECO:0000313" key="12">
    <source>
        <dbReference type="Proteomes" id="UP000538666"/>
    </source>
</evidence>
<dbReference type="InterPro" id="IPR049142">
    <property type="entry name" value="MS_channel_1st"/>
</dbReference>
<keyword evidence="5 7" id="KW-1133">Transmembrane helix</keyword>
<dbReference type="GO" id="GO:0005886">
    <property type="term" value="C:plasma membrane"/>
    <property type="evidence" value="ECO:0007669"/>
    <property type="project" value="UniProtKB-SubCell"/>
</dbReference>
<evidence type="ECO:0000256" key="3">
    <source>
        <dbReference type="ARBA" id="ARBA00022475"/>
    </source>
</evidence>
<evidence type="ECO:0000259" key="10">
    <source>
        <dbReference type="Pfam" id="PF21088"/>
    </source>
</evidence>
<sequence length="335" mass="36397">MKMSLENRLILLGSAVVAGLVGWGLLRRPISTSLVGMLNSDVRRFLQWPLFTLGKVPLTPLFLVKCIVFLIALSLFSRLFRSFLARKVLTHTSMDRGHQYAFVRVSGYIIFVLGLVIGLDTAGLNLSSLLVVGGALGVGIGFGLQNIVANFVAGIVILWEGPIKLGDFIDIGNIGGSAELTVSHGEVIRIGARGTWVRTFDNEVIIVPNSQLINNRVANWTASDRTVRFTIPVGVSYDSDLDVVRSVLLDIAKHSEHVLSDPSPVVLVTGFGDHSVNISLRVSTITMTERTVMLKSDLLMEIFRVFREKKIDLPFPVAHPPGRTTEAAAAGTNVA</sequence>
<feature type="transmembrane region" description="Helical" evidence="7">
    <location>
        <begin position="131"/>
        <end position="159"/>
    </location>
</feature>
<dbReference type="InterPro" id="IPR011014">
    <property type="entry name" value="MscS_channel_TM-2"/>
</dbReference>
<dbReference type="SUPFAM" id="SSF82861">
    <property type="entry name" value="Mechanosensitive channel protein MscS (YggB), transmembrane region"/>
    <property type="match status" value="1"/>
</dbReference>
<keyword evidence="4 7" id="KW-0812">Transmembrane</keyword>
<dbReference type="InterPro" id="IPR052702">
    <property type="entry name" value="MscS-like_channel"/>
</dbReference>
<dbReference type="Proteomes" id="UP000538666">
    <property type="component" value="Unassembled WGS sequence"/>
</dbReference>
<feature type="transmembrane region" description="Helical" evidence="7">
    <location>
        <begin position="101"/>
        <end position="119"/>
    </location>
</feature>
<dbReference type="AlphaFoldDB" id="A0A841JTE3"/>
<feature type="domain" description="Mechanosensitive ion channel transmembrane helices 2/3" evidence="10">
    <location>
        <begin position="108"/>
        <end position="145"/>
    </location>
</feature>
<dbReference type="SUPFAM" id="SSF50182">
    <property type="entry name" value="Sm-like ribonucleoproteins"/>
    <property type="match status" value="1"/>
</dbReference>
<comment type="similarity">
    <text evidence="2">Belongs to the MscS (TC 1.A.23) family.</text>
</comment>
<dbReference type="Pfam" id="PF00924">
    <property type="entry name" value="MS_channel_2nd"/>
    <property type="match status" value="1"/>
</dbReference>
<evidence type="ECO:0000313" key="11">
    <source>
        <dbReference type="EMBL" id="MBB6143757.1"/>
    </source>
</evidence>